<comment type="caution">
    <text evidence="2">The sequence shown here is derived from an EMBL/GenBank/DDBJ whole genome shotgun (WGS) entry which is preliminary data.</text>
</comment>
<gene>
    <name evidence="2" type="ORF">QYE76_052652</name>
</gene>
<feature type="region of interest" description="Disordered" evidence="1">
    <location>
        <begin position="1"/>
        <end position="90"/>
    </location>
</feature>
<accession>A0AAD8WL86</accession>
<protein>
    <submittedName>
        <fullName evidence="2">Uncharacterized protein</fullName>
    </submittedName>
</protein>
<dbReference type="Proteomes" id="UP001231189">
    <property type="component" value="Unassembled WGS sequence"/>
</dbReference>
<proteinExistence type="predicted"/>
<organism evidence="2 3">
    <name type="scientific">Lolium multiflorum</name>
    <name type="common">Italian ryegrass</name>
    <name type="synonym">Lolium perenne subsp. multiflorum</name>
    <dbReference type="NCBI Taxonomy" id="4521"/>
    <lineage>
        <taxon>Eukaryota</taxon>
        <taxon>Viridiplantae</taxon>
        <taxon>Streptophyta</taxon>
        <taxon>Embryophyta</taxon>
        <taxon>Tracheophyta</taxon>
        <taxon>Spermatophyta</taxon>
        <taxon>Magnoliopsida</taxon>
        <taxon>Liliopsida</taxon>
        <taxon>Poales</taxon>
        <taxon>Poaceae</taxon>
        <taxon>BOP clade</taxon>
        <taxon>Pooideae</taxon>
        <taxon>Poodae</taxon>
        <taxon>Poeae</taxon>
        <taxon>Poeae Chloroplast Group 2 (Poeae type)</taxon>
        <taxon>Loliodinae</taxon>
        <taxon>Loliinae</taxon>
        <taxon>Lolium</taxon>
    </lineage>
</organism>
<keyword evidence="3" id="KW-1185">Reference proteome</keyword>
<evidence type="ECO:0000313" key="2">
    <source>
        <dbReference type="EMBL" id="KAK1664493.1"/>
    </source>
</evidence>
<feature type="compositionally biased region" description="Low complexity" evidence="1">
    <location>
        <begin position="23"/>
        <end position="37"/>
    </location>
</feature>
<dbReference type="EMBL" id="JAUUTY010000003">
    <property type="protein sequence ID" value="KAK1664493.1"/>
    <property type="molecule type" value="Genomic_DNA"/>
</dbReference>
<evidence type="ECO:0000256" key="1">
    <source>
        <dbReference type="SAM" id="MobiDB-lite"/>
    </source>
</evidence>
<evidence type="ECO:0000313" key="3">
    <source>
        <dbReference type="Proteomes" id="UP001231189"/>
    </source>
</evidence>
<name>A0AAD8WL86_LOLMU</name>
<reference evidence="2" key="1">
    <citation type="submission" date="2023-07" db="EMBL/GenBank/DDBJ databases">
        <title>A chromosome-level genome assembly of Lolium multiflorum.</title>
        <authorList>
            <person name="Chen Y."/>
            <person name="Copetti D."/>
            <person name="Kolliker R."/>
            <person name="Studer B."/>
        </authorList>
    </citation>
    <scope>NUCLEOTIDE SEQUENCE</scope>
    <source>
        <strain evidence="2">02402/16</strain>
        <tissue evidence="2">Leaf</tissue>
    </source>
</reference>
<sequence length="90" mass="9053">MGAEATTSRRLAARPGESGRLEPWPAASGAGPALSPSRHIAPASRPAGPGFCSYPAQGCTSDRASGAERARGRNWVGEPVQGPTSPASSP</sequence>
<dbReference type="AlphaFoldDB" id="A0AAD8WL86"/>